<dbReference type="SUPFAM" id="SSF56672">
    <property type="entry name" value="DNA/RNA polymerases"/>
    <property type="match status" value="1"/>
</dbReference>
<name>A0A8X6RTV5_TRICX</name>
<dbReference type="AlphaFoldDB" id="A0A8X6RTV5"/>
<gene>
    <name evidence="1" type="primary">NCL1_50461</name>
    <name evidence="1" type="ORF">TNCV_1503451</name>
</gene>
<keyword evidence="2" id="KW-1185">Reference proteome</keyword>
<comment type="caution">
    <text evidence="1">The sequence shown here is derived from an EMBL/GenBank/DDBJ whole genome shotgun (WGS) entry which is preliminary data.</text>
</comment>
<dbReference type="InterPro" id="IPR043128">
    <property type="entry name" value="Rev_trsase/Diguanyl_cyclase"/>
</dbReference>
<proteinExistence type="predicted"/>
<evidence type="ECO:0000313" key="2">
    <source>
        <dbReference type="Proteomes" id="UP000887159"/>
    </source>
</evidence>
<dbReference type="InterPro" id="IPR043502">
    <property type="entry name" value="DNA/RNA_pol_sf"/>
</dbReference>
<dbReference type="Proteomes" id="UP000887159">
    <property type="component" value="Unassembled WGS sequence"/>
</dbReference>
<dbReference type="EMBL" id="BMAU01021203">
    <property type="protein sequence ID" value="GFX98769.1"/>
    <property type="molecule type" value="Genomic_DNA"/>
</dbReference>
<dbReference type="GO" id="GO:0071897">
    <property type="term" value="P:DNA biosynthetic process"/>
    <property type="evidence" value="ECO:0007669"/>
    <property type="project" value="UniProtKB-ARBA"/>
</dbReference>
<dbReference type="Gene3D" id="3.30.70.270">
    <property type="match status" value="1"/>
</dbReference>
<reference evidence="1" key="1">
    <citation type="submission" date="2020-08" db="EMBL/GenBank/DDBJ databases">
        <title>Multicomponent nature underlies the extraordinary mechanical properties of spider dragline silk.</title>
        <authorList>
            <person name="Kono N."/>
            <person name="Nakamura H."/>
            <person name="Mori M."/>
            <person name="Yoshida Y."/>
            <person name="Ohtoshi R."/>
            <person name="Malay A.D."/>
            <person name="Moran D.A.P."/>
            <person name="Tomita M."/>
            <person name="Numata K."/>
            <person name="Arakawa K."/>
        </authorList>
    </citation>
    <scope>NUCLEOTIDE SEQUENCE</scope>
</reference>
<accession>A0A8X6RTV5</accession>
<protein>
    <submittedName>
        <fullName evidence="1">Uncharacterized protein</fullName>
    </submittedName>
</protein>
<organism evidence="1 2">
    <name type="scientific">Trichonephila clavipes</name>
    <name type="common">Golden silk orbweaver</name>
    <name type="synonym">Nephila clavipes</name>
    <dbReference type="NCBI Taxonomy" id="2585209"/>
    <lineage>
        <taxon>Eukaryota</taxon>
        <taxon>Metazoa</taxon>
        <taxon>Ecdysozoa</taxon>
        <taxon>Arthropoda</taxon>
        <taxon>Chelicerata</taxon>
        <taxon>Arachnida</taxon>
        <taxon>Araneae</taxon>
        <taxon>Araneomorphae</taxon>
        <taxon>Entelegynae</taxon>
        <taxon>Araneoidea</taxon>
        <taxon>Nephilidae</taxon>
        <taxon>Trichonephila</taxon>
    </lineage>
</organism>
<evidence type="ECO:0000313" key="1">
    <source>
        <dbReference type="EMBL" id="GFX98769.1"/>
    </source>
</evidence>
<sequence>MPLRKPFTFKNAFKYFSRVMPELPREYKKFDLSYLDNVVVFSEGWDFPIDHMNGILELNTHLTVRPAEFELAQDGIEYYGHVVGLGKQSPTQLKDRATTDFSISQYKTQVKVLGYDRQYIPMCVCVFSRIVTPVPETLKRK</sequence>